<evidence type="ECO:0000313" key="1">
    <source>
        <dbReference type="EMBL" id="EGV19933.1"/>
    </source>
</evidence>
<dbReference type="EMBL" id="AFWV01000002">
    <property type="protein sequence ID" value="EGV19933.1"/>
    <property type="molecule type" value="Genomic_DNA"/>
</dbReference>
<dbReference type="RefSeq" id="WP_007191486.1">
    <property type="nucleotide sequence ID" value="NZ_AFWV01000002.1"/>
</dbReference>
<dbReference type="Proteomes" id="UP000005459">
    <property type="component" value="Unassembled WGS sequence"/>
</dbReference>
<name>F9U6Q7_9GAMM</name>
<reference evidence="1 2" key="1">
    <citation type="submission" date="2011-06" db="EMBL/GenBank/DDBJ databases">
        <title>The draft genome of Thiocapsa marina 5811.</title>
        <authorList>
            <consortium name="US DOE Joint Genome Institute (JGI-PGF)"/>
            <person name="Lucas S."/>
            <person name="Han J."/>
            <person name="Cheng J.-F."/>
            <person name="Goodwin L."/>
            <person name="Pitluck S."/>
            <person name="Peters L."/>
            <person name="Land M.L."/>
            <person name="Hauser L."/>
            <person name="Vogl K."/>
            <person name="Liu Z."/>
            <person name="Imhoff J."/>
            <person name="Thiel V."/>
            <person name="Frigaard N.-U."/>
            <person name="Bryant D."/>
            <person name="Woyke T.J."/>
        </authorList>
    </citation>
    <scope>NUCLEOTIDE SEQUENCE [LARGE SCALE GENOMIC DNA]</scope>
    <source>
        <strain evidence="1 2">5811</strain>
    </source>
</reference>
<protein>
    <submittedName>
        <fullName evidence="1">Uncharacterized protein</fullName>
    </submittedName>
</protein>
<sequence length="190" mass="21657">MTTRLTQTHAIKGSREFELVDDEVQYVIKSPLRMESLSVVLNVLDPEPVITGSTLSFVSRVNREPLVELFLDKPDRETFHQFISTMQRRIIEEDFGRLRVREKGVDVNVDGITESIDMLLKYVDPQEIEGLLAALRELRLNPDNPQCLKRVAEAFNELGFAQGQVLVYAPYINFLFAGSDVESDLADKKK</sequence>
<accession>F9U6Q7</accession>
<dbReference type="OrthoDB" id="5765877at2"/>
<dbReference type="eggNOG" id="ENOG5032XYD">
    <property type="taxonomic scope" value="Bacteria"/>
</dbReference>
<organism evidence="1 2">
    <name type="scientific">Thiocapsa marina 5811</name>
    <dbReference type="NCBI Taxonomy" id="768671"/>
    <lineage>
        <taxon>Bacteria</taxon>
        <taxon>Pseudomonadati</taxon>
        <taxon>Pseudomonadota</taxon>
        <taxon>Gammaproteobacteria</taxon>
        <taxon>Chromatiales</taxon>
        <taxon>Chromatiaceae</taxon>
        <taxon>Thiocapsa</taxon>
    </lineage>
</organism>
<dbReference type="AlphaFoldDB" id="F9U6Q7"/>
<evidence type="ECO:0000313" key="2">
    <source>
        <dbReference type="Proteomes" id="UP000005459"/>
    </source>
</evidence>
<keyword evidence="2" id="KW-1185">Reference proteome</keyword>
<proteinExistence type="predicted"/>
<gene>
    <name evidence="1" type="ORF">ThimaDRAFT_0609</name>
</gene>